<gene>
    <name evidence="3" type="ORF">SAMN05444380_11355</name>
</gene>
<dbReference type="InterPro" id="IPR025164">
    <property type="entry name" value="Toastrack_DUF4097"/>
</dbReference>
<dbReference type="EMBL" id="FONA01000013">
    <property type="protein sequence ID" value="SFE55377.1"/>
    <property type="molecule type" value="Genomic_DNA"/>
</dbReference>
<feature type="chain" id="PRO_5010378103" evidence="1">
    <location>
        <begin position="20"/>
        <end position="343"/>
    </location>
</feature>
<protein>
    <submittedName>
        <fullName evidence="3">Putative adhesin</fullName>
    </submittedName>
</protein>
<dbReference type="AlphaFoldDB" id="A0A1I2BHG0"/>
<dbReference type="PANTHER" id="PTHR34094:SF1">
    <property type="entry name" value="PROTEIN FAM185A"/>
    <property type="match status" value="1"/>
</dbReference>
<dbReference type="eggNOG" id="COG3595">
    <property type="taxonomic scope" value="Bacteria"/>
</dbReference>
<evidence type="ECO:0000256" key="1">
    <source>
        <dbReference type="SAM" id="SignalP"/>
    </source>
</evidence>
<organism evidence="3 4">
    <name type="scientific">Thermophagus xiamenensis</name>
    <dbReference type="NCBI Taxonomy" id="385682"/>
    <lineage>
        <taxon>Bacteria</taxon>
        <taxon>Pseudomonadati</taxon>
        <taxon>Bacteroidota</taxon>
        <taxon>Bacteroidia</taxon>
        <taxon>Marinilabiliales</taxon>
        <taxon>Marinilabiliaceae</taxon>
        <taxon>Thermophagus</taxon>
    </lineage>
</organism>
<dbReference type="InParanoid" id="A0A1I2BHG0"/>
<dbReference type="Pfam" id="PF13349">
    <property type="entry name" value="DUF4097"/>
    <property type="match status" value="1"/>
</dbReference>
<reference evidence="3 4" key="1">
    <citation type="submission" date="2016-10" db="EMBL/GenBank/DDBJ databases">
        <authorList>
            <person name="de Groot N.N."/>
        </authorList>
    </citation>
    <scope>NUCLEOTIDE SEQUENCE [LARGE SCALE GENOMIC DNA]</scope>
    <source>
        <strain evidence="3 4">DSM 19012</strain>
    </source>
</reference>
<evidence type="ECO:0000313" key="3">
    <source>
        <dbReference type="EMBL" id="SFE55377.1"/>
    </source>
</evidence>
<feature type="signal peptide" evidence="1">
    <location>
        <begin position="1"/>
        <end position="19"/>
    </location>
</feature>
<keyword evidence="1" id="KW-0732">Signal</keyword>
<dbReference type="RefSeq" id="WP_010528081.1">
    <property type="nucleotide sequence ID" value="NZ_AFSL01000072.1"/>
</dbReference>
<feature type="domain" description="DUF4097" evidence="2">
    <location>
        <begin position="51"/>
        <end position="206"/>
    </location>
</feature>
<dbReference type="PANTHER" id="PTHR34094">
    <property type="match status" value="1"/>
</dbReference>
<evidence type="ECO:0000259" key="2">
    <source>
        <dbReference type="Pfam" id="PF13349"/>
    </source>
</evidence>
<sequence>MKTFFTLTFLLGWISLAMANLPLEEVYNATKTFNKTDTVKIEGDFCKIILQPSTDNAITVSTVIKSSAAVEGFGLSDQQENNTLNLSIVVPDKHVSTKSGEMIVSLPTESKVWVKTGSGYIQPQNLQNCTLNASASYGKIIAENVSGNFNLKTLTGAISVNALKGQLAVNTKSGPIEITNIDGEVTAITDKGDITVENVKGKISVQTNTAAQNLSNINGELNLRTSTGLLTLKNLEGKLQTNNDDGDVWIENLKGYMDLKSLSGKLIGKAIELTKSSSFETTKGRIEMELKNDLKELTFELESNYGFLYIPGKAKKKKLTSGKGPIVITGFTNSGPQRFTLAQ</sequence>
<name>A0A1I2BHG0_9BACT</name>
<dbReference type="Proteomes" id="UP000181976">
    <property type="component" value="Unassembled WGS sequence"/>
</dbReference>
<dbReference type="STRING" id="385682.SAMN05444380_11355"/>
<keyword evidence="4" id="KW-1185">Reference proteome</keyword>
<evidence type="ECO:0000313" key="4">
    <source>
        <dbReference type="Proteomes" id="UP000181976"/>
    </source>
</evidence>
<accession>A0A1I2BHG0</accession>
<proteinExistence type="predicted"/>
<dbReference type="OrthoDB" id="1112608at2"/>